<dbReference type="EnsemblBacteria" id="AAS96747">
    <property type="protein sequence ID" value="AAS96747"/>
    <property type="gene ID" value="DVU_2274"/>
</dbReference>
<evidence type="ECO:0000313" key="1">
    <source>
        <dbReference type="EMBL" id="AAS96747.1"/>
    </source>
</evidence>
<dbReference type="Proteomes" id="UP000002194">
    <property type="component" value="Chromosome"/>
</dbReference>
<gene>
    <name evidence="1" type="ordered locus">DVU_2274</name>
</gene>
<accession>Q729S5</accession>
<dbReference type="AlphaFoldDB" id="Q729S5"/>
<protein>
    <submittedName>
        <fullName evidence="1">Uncharacterized protein</fullName>
    </submittedName>
</protein>
<sequence>MLLSRGIMGGPRTEGSWCGREGNLEDFFVKRKFFSQSIKNGRRRL</sequence>
<keyword evidence="2" id="KW-1185">Reference proteome</keyword>
<reference evidence="1 2" key="1">
    <citation type="journal article" date="2004" name="Nat. Biotechnol.">
        <title>The genome sequence of the anaerobic, sulfate-reducing bacterium Desulfovibrio vulgaris Hildenborough.</title>
        <authorList>
            <person name="Heidelberg J.F."/>
            <person name="Seshadri R."/>
            <person name="Haveman S.A."/>
            <person name="Hemme C.L."/>
            <person name="Paulsen I.T."/>
            <person name="Kolonay J.F."/>
            <person name="Eisen J.A."/>
            <person name="Ward N."/>
            <person name="Methe B."/>
            <person name="Brinkac L.M."/>
            <person name="Daugherty S.C."/>
            <person name="Deboy R.T."/>
            <person name="Dodson R.J."/>
            <person name="Durkin A.S."/>
            <person name="Madupu R."/>
            <person name="Nelson W.C."/>
            <person name="Sullivan S.A."/>
            <person name="Fouts D."/>
            <person name="Haft D.H."/>
            <person name="Selengut J."/>
            <person name="Peterson J.D."/>
            <person name="Davidsen T.M."/>
            <person name="Zafar N."/>
            <person name="Zhou L."/>
            <person name="Radune D."/>
            <person name="Dimitrov G."/>
            <person name="Hance M."/>
            <person name="Tran K."/>
            <person name="Khouri H."/>
            <person name="Gill J."/>
            <person name="Utterback T.R."/>
            <person name="Feldblyum T.V."/>
            <person name="Wall J.D."/>
            <person name="Voordouw G."/>
            <person name="Fraser C.M."/>
        </authorList>
    </citation>
    <scope>NUCLEOTIDE SEQUENCE [LARGE SCALE GENOMIC DNA]</scope>
    <source>
        <strain evidence="2">ATCC 29579 / DSM 644 / NCIMB 8303 / VKM B-1760 / Hildenborough</strain>
    </source>
</reference>
<organism evidence="1 2">
    <name type="scientific">Nitratidesulfovibrio vulgaris (strain ATCC 29579 / DSM 644 / CCUG 34227 / NCIMB 8303 / VKM B-1760 / Hildenborough)</name>
    <name type="common">Desulfovibrio vulgaris</name>
    <dbReference type="NCBI Taxonomy" id="882"/>
    <lineage>
        <taxon>Bacteria</taxon>
        <taxon>Pseudomonadati</taxon>
        <taxon>Thermodesulfobacteriota</taxon>
        <taxon>Desulfovibrionia</taxon>
        <taxon>Desulfovibrionales</taxon>
        <taxon>Desulfovibrionaceae</taxon>
        <taxon>Nitratidesulfovibrio</taxon>
    </lineage>
</organism>
<dbReference type="PaxDb" id="882-DVU_2274"/>
<dbReference type="EMBL" id="AE017285">
    <property type="protein sequence ID" value="AAS96747.1"/>
    <property type="molecule type" value="Genomic_DNA"/>
</dbReference>
<dbReference type="HOGENOM" id="CLU_3199018_0_0_7"/>
<dbReference type="KEGG" id="dvu:DVU_2274"/>
<name>Q729S5_NITV2</name>
<evidence type="ECO:0000313" key="2">
    <source>
        <dbReference type="Proteomes" id="UP000002194"/>
    </source>
</evidence>
<proteinExistence type="predicted"/>